<feature type="domain" description="Translation elongation factor EFTs/EF1B dimerisation" evidence="8">
    <location>
        <begin position="72"/>
        <end position="149"/>
    </location>
</feature>
<dbReference type="Proteomes" id="UP000034531">
    <property type="component" value="Unassembled WGS sequence"/>
</dbReference>
<dbReference type="FunFam" id="1.10.8.10:FF:000001">
    <property type="entry name" value="Elongation factor Ts"/>
    <property type="match status" value="1"/>
</dbReference>
<dbReference type="FunFam" id="3.30.479.20:FF:000003">
    <property type="entry name" value="Elongation factor Ts, mitochondrial"/>
    <property type="match status" value="1"/>
</dbReference>
<dbReference type="GO" id="GO:0005737">
    <property type="term" value="C:cytoplasm"/>
    <property type="evidence" value="ECO:0007669"/>
    <property type="project" value="UniProtKB-SubCell"/>
</dbReference>
<evidence type="ECO:0000256" key="5">
    <source>
        <dbReference type="HAMAP-Rule" id="MF_00050"/>
    </source>
</evidence>
<organism evidence="9 10">
    <name type="scientific">Candidatus Curtissbacteria bacterium GW2011_GWA1_40_16</name>
    <dbReference type="NCBI Taxonomy" id="1618405"/>
    <lineage>
        <taxon>Bacteria</taxon>
        <taxon>Candidatus Curtissiibacteriota</taxon>
    </lineage>
</organism>
<dbReference type="PROSITE" id="PS01127">
    <property type="entry name" value="EF_TS_2"/>
    <property type="match status" value="1"/>
</dbReference>
<dbReference type="CDD" id="cd14275">
    <property type="entry name" value="UBA_EF-Ts"/>
    <property type="match status" value="1"/>
</dbReference>
<dbReference type="SUPFAM" id="SSF46934">
    <property type="entry name" value="UBA-like"/>
    <property type="match status" value="1"/>
</dbReference>
<dbReference type="Pfam" id="PF00889">
    <property type="entry name" value="EF_TS"/>
    <property type="match status" value="1"/>
</dbReference>
<dbReference type="SUPFAM" id="SSF54713">
    <property type="entry name" value="Elongation factor Ts (EF-Ts), dimerisation domain"/>
    <property type="match status" value="1"/>
</dbReference>
<dbReference type="Gene3D" id="3.30.479.20">
    <property type="entry name" value="Elongation factor Ts, dimerisation domain"/>
    <property type="match status" value="1"/>
</dbReference>
<gene>
    <name evidence="5" type="primary">tsf</name>
    <name evidence="9" type="ORF">UT84_C0002G0051</name>
</gene>
<evidence type="ECO:0000256" key="4">
    <source>
        <dbReference type="ARBA" id="ARBA00022917"/>
    </source>
</evidence>
<dbReference type="InterPro" id="IPR001816">
    <property type="entry name" value="Transl_elong_EFTs/EF1B"/>
</dbReference>
<dbReference type="PANTHER" id="PTHR11741:SF0">
    <property type="entry name" value="ELONGATION FACTOR TS, MITOCHONDRIAL"/>
    <property type="match status" value="1"/>
</dbReference>
<protein>
    <recommendedName>
        <fullName evidence="2 5">Elongation factor Ts</fullName>
        <shortName evidence="5">EF-Ts</shortName>
    </recommendedName>
</protein>
<accession>A0A0G0TVW0</accession>
<comment type="caution">
    <text evidence="9">The sequence shown here is derived from an EMBL/GenBank/DDBJ whole genome shotgun (WGS) entry which is preliminary data.</text>
</comment>
<name>A0A0G0TVW0_9BACT</name>
<reference evidence="9 10" key="1">
    <citation type="journal article" date="2015" name="Nature">
        <title>rRNA introns, odd ribosomes, and small enigmatic genomes across a large radiation of phyla.</title>
        <authorList>
            <person name="Brown C.T."/>
            <person name="Hug L.A."/>
            <person name="Thomas B.C."/>
            <person name="Sharon I."/>
            <person name="Castelle C.J."/>
            <person name="Singh A."/>
            <person name="Wilkins M.J."/>
            <person name="Williams K.H."/>
            <person name="Banfield J.F."/>
        </authorList>
    </citation>
    <scope>NUCLEOTIDE SEQUENCE [LARGE SCALE GENOMIC DNA]</scope>
</reference>
<evidence type="ECO:0000256" key="3">
    <source>
        <dbReference type="ARBA" id="ARBA00022768"/>
    </source>
</evidence>
<dbReference type="InterPro" id="IPR009060">
    <property type="entry name" value="UBA-like_sf"/>
</dbReference>
<keyword evidence="3 5" id="KW-0251">Elongation factor</keyword>
<dbReference type="Gene3D" id="1.10.8.10">
    <property type="entry name" value="DNA helicase RuvA subunit, C-terminal domain"/>
    <property type="match status" value="1"/>
</dbReference>
<feature type="region of interest" description="Involved in Mg(2+) ion dislocation from EF-Tu" evidence="5">
    <location>
        <begin position="81"/>
        <end position="84"/>
    </location>
</feature>
<sequence length="152" mass="16850">MNIKIEDIKKLREKTGAGVADSRKALEEANGDFKKAEELVKSWGIEKAASKSDRVAGSGLVETYIHGSGKVGAMVEVNCETDFVARTDEFKNLAHELAMQIAAMDPKDVREFEAQDYIRDSSKKVSDLVKETIAKVGENIVVKRFIRFELGN</sequence>
<evidence type="ECO:0000259" key="8">
    <source>
        <dbReference type="Pfam" id="PF00889"/>
    </source>
</evidence>
<evidence type="ECO:0000313" key="9">
    <source>
        <dbReference type="EMBL" id="KKR51190.1"/>
    </source>
</evidence>
<keyword evidence="5" id="KW-0963">Cytoplasm</keyword>
<dbReference type="PANTHER" id="PTHR11741">
    <property type="entry name" value="ELONGATION FACTOR TS"/>
    <property type="match status" value="1"/>
</dbReference>
<dbReference type="NCBIfam" id="TIGR00116">
    <property type="entry name" value="tsf"/>
    <property type="match status" value="1"/>
</dbReference>
<keyword evidence="4 5" id="KW-0648">Protein biosynthesis</keyword>
<evidence type="ECO:0000256" key="7">
    <source>
        <dbReference type="RuleBase" id="RU000643"/>
    </source>
</evidence>
<proteinExistence type="inferred from homology"/>
<evidence type="ECO:0000256" key="2">
    <source>
        <dbReference type="ARBA" id="ARBA00016956"/>
    </source>
</evidence>
<evidence type="ECO:0000256" key="6">
    <source>
        <dbReference type="RuleBase" id="RU000642"/>
    </source>
</evidence>
<dbReference type="EMBL" id="LBYI01000002">
    <property type="protein sequence ID" value="KKR51190.1"/>
    <property type="molecule type" value="Genomic_DNA"/>
</dbReference>
<dbReference type="GO" id="GO:0003746">
    <property type="term" value="F:translation elongation factor activity"/>
    <property type="evidence" value="ECO:0007669"/>
    <property type="project" value="UniProtKB-UniRule"/>
</dbReference>
<dbReference type="InterPro" id="IPR014039">
    <property type="entry name" value="Transl_elong_EFTs/EF1B_dimer"/>
</dbReference>
<evidence type="ECO:0000256" key="1">
    <source>
        <dbReference type="ARBA" id="ARBA00005532"/>
    </source>
</evidence>
<dbReference type="PATRIC" id="fig|1618405.3.peg.157"/>
<evidence type="ECO:0000313" key="10">
    <source>
        <dbReference type="Proteomes" id="UP000034531"/>
    </source>
</evidence>
<dbReference type="InterPro" id="IPR018101">
    <property type="entry name" value="Transl_elong_Ts_CS"/>
</dbReference>
<comment type="function">
    <text evidence="5 6">Associates with the EF-Tu.GDP complex and induces the exchange of GDP to GTP. It remains bound to the aminoacyl-tRNA.EF-Tu.GTP complex up to the GTP hydrolysis stage on the ribosome.</text>
</comment>
<comment type="subcellular location">
    <subcellularLocation>
        <location evidence="5 7">Cytoplasm</location>
    </subcellularLocation>
</comment>
<dbReference type="HAMAP" id="MF_00050">
    <property type="entry name" value="EF_Ts"/>
    <property type="match status" value="1"/>
</dbReference>
<dbReference type="AlphaFoldDB" id="A0A0G0TVW0"/>
<comment type="similarity">
    <text evidence="1 5 6">Belongs to the EF-Ts family.</text>
</comment>
<dbReference type="InterPro" id="IPR036402">
    <property type="entry name" value="EF-Ts_dimer_sf"/>
</dbReference>